<dbReference type="HAMAP" id="MF_00135">
    <property type="entry name" value="PRAI"/>
    <property type="match status" value="1"/>
</dbReference>
<dbReference type="EC" id="5.3.1.24" evidence="3 9"/>
<dbReference type="Pfam" id="PF00697">
    <property type="entry name" value="PRAI"/>
    <property type="match status" value="1"/>
</dbReference>
<evidence type="ECO:0000256" key="9">
    <source>
        <dbReference type="HAMAP-Rule" id="MF_00135"/>
    </source>
</evidence>
<proteinExistence type="inferred from homology"/>
<evidence type="ECO:0000256" key="4">
    <source>
        <dbReference type="ARBA" id="ARBA00022272"/>
    </source>
</evidence>
<dbReference type="HOGENOM" id="CLU_076364_2_0_6"/>
<gene>
    <name evidence="9" type="primary">trpF</name>
    <name evidence="11" type="ordered locus">Hneap_1160</name>
</gene>
<reference evidence="11 12" key="1">
    <citation type="submission" date="2009-10" db="EMBL/GenBank/DDBJ databases">
        <title>Complete sequence of Halothiobacillus neapolitanus c2.</title>
        <authorList>
            <consortium name="US DOE Joint Genome Institute"/>
            <person name="Lucas S."/>
            <person name="Copeland A."/>
            <person name="Lapidus A."/>
            <person name="Glavina del Rio T."/>
            <person name="Tice H."/>
            <person name="Bruce D."/>
            <person name="Goodwin L."/>
            <person name="Pitluck S."/>
            <person name="Davenport K."/>
            <person name="Brettin T."/>
            <person name="Detter J.C."/>
            <person name="Han C."/>
            <person name="Tapia R."/>
            <person name="Larimer F."/>
            <person name="Land M."/>
            <person name="Hauser L."/>
            <person name="Kyrpides N."/>
            <person name="Mikhailova N."/>
            <person name="Kerfeld C."/>
            <person name="Cannon G."/>
            <person name="Heinhort S."/>
        </authorList>
    </citation>
    <scope>NUCLEOTIDE SEQUENCE [LARGE SCALE GENOMIC DNA]</scope>
    <source>
        <strain evidence="12">ATCC 23641 / c2</strain>
    </source>
</reference>
<keyword evidence="12" id="KW-1185">Reference proteome</keyword>
<evidence type="ECO:0000256" key="2">
    <source>
        <dbReference type="ARBA" id="ARBA00004664"/>
    </source>
</evidence>
<dbReference type="Gene3D" id="3.20.20.70">
    <property type="entry name" value="Aldolase class I"/>
    <property type="match status" value="1"/>
</dbReference>
<protein>
    <recommendedName>
        <fullName evidence="4 9">N-(5'-phosphoribosyl)anthranilate isomerase</fullName>
        <shortName evidence="9">PRAI</shortName>
        <ecNumber evidence="3 9">5.3.1.24</ecNumber>
    </recommendedName>
</protein>
<evidence type="ECO:0000259" key="10">
    <source>
        <dbReference type="Pfam" id="PF00697"/>
    </source>
</evidence>
<dbReference type="GO" id="GO:0000162">
    <property type="term" value="P:L-tryptophan biosynthetic process"/>
    <property type="evidence" value="ECO:0007669"/>
    <property type="project" value="UniProtKB-UniRule"/>
</dbReference>
<keyword evidence="5 9" id="KW-0028">Amino-acid biosynthesis</keyword>
<comment type="catalytic activity">
    <reaction evidence="1 9">
        <text>N-(5-phospho-beta-D-ribosyl)anthranilate = 1-(2-carboxyphenylamino)-1-deoxy-D-ribulose 5-phosphate</text>
        <dbReference type="Rhea" id="RHEA:21540"/>
        <dbReference type="ChEBI" id="CHEBI:18277"/>
        <dbReference type="ChEBI" id="CHEBI:58613"/>
        <dbReference type="EC" id="5.3.1.24"/>
    </reaction>
</comment>
<evidence type="ECO:0000256" key="8">
    <source>
        <dbReference type="ARBA" id="ARBA00023235"/>
    </source>
</evidence>
<dbReference type="RefSeq" id="WP_012824032.1">
    <property type="nucleotide sequence ID" value="NC_013422.1"/>
</dbReference>
<evidence type="ECO:0000256" key="7">
    <source>
        <dbReference type="ARBA" id="ARBA00023141"/>
    </source>
</evidence>
<dbReference type="GO" id="GO:0004640">
    <property type="term" value="F:phosphoribosylanthranilate isomerase activity"/>
    <property type="evidence" value="ECO:0007669"/>
    <property type="project" value="UniProtKB-UniRule"/>
</dbReference>
<dbReference type="CDD" id="cd00405">
    <property type="entry name" value="PRAI"/>
    <property type="match status" value="1"/>
</dbReference>
<evidence type="ECO:0000256" key="1">
    <source>
        <dbReference type="ARBA" id="ARBA00001164"/>
    </source>
</evidence>
<sequence>MATSMASSMLTAQSVTPSSIQSSTKAAGFAVDASFVRPLRTRVKICGMTRIEDVDAAVHYGVDALGFVFVPASKRNLAPEAAQALFDRVPPFVQSVALFLDADESLVETVISKLSPDLLQFHGRETGAYCRQFGRPYIKALGTDLFVDPSSGLLSDLLADHATARGFLLDSHATGALGGTGSRFDWQHWPQGHYSSVPFILAGGLDATNVSEAIQRLQPYAIDVSSGVETAPGVKSALKIQEFMNKVNPIG</sequence>
<dbReference type="InterPro" id="IPR001240">
    <property type="entry name" value="PRAI_dom"/>
</dbReference>
<dbReference type="NCBIfam" id="NF002298">
    <property type="entry name" value="PRK01222.1-4"/>
    <property type="match status" value="1"/>
</dbReference>
<dbReference type="AlphaFoldDB" id="D0KZX3"/>
<name>D0KZX3_HALNC</name>
<comment type="pathway">
    <text evidence="2 9">Amino-acid biosynthesis; L-tryptophan biosynthesis; L-tryptophan from chorismate: step 3/5.</text>
</comment>
<dbReference type="InterPro" id="IPR044643">
    <property type="entry name" value="TrpF_fam"/>
</dbReference>
<evidence type="ECO:0000256" key="5">
    <source>
        <dbReference type="ARBA" id="ARBA00022605"/>
    </source>
</evidence>
<dbReference type="KEGG" id="hna:Hneap_1160"/>
<dbReference type="Proteomes" id="UP000009102">
    <property type="component" value="Chromosome"/>
</dbReference>
<evidence type="ECO:0000256" key="3">
    <source>
        <dbReference type="ARBA" id="ARBA00012572"/>
    </source>
</evidence>
<comment type="similarity">
    <text evidence="9">Belongs to the TrpF family.</text>
</comment>
<dbReference type="UniPathway" id="UPA00035">
    <property type="reaction ID" value="UER00042"/>
</dbReference>
<dbReference type="PANTHER" id="PTHR42894">
    <property type="entry name" value="N-(5'-PHOSPHORIBOSYL)ANTHRANILATE ISOMERASE"/>
    <property type="match status" value="1"/>
</dbReference>
<evidence type="ECO:0000313" key="12">
    <source>
        <dbReference type="Proteomes" id="UP000009102"/>
    </source>
</evidence>
<dbReference type="InterPro" id="IPR013785">
    <property type="entry name" value="Aldolase_TIM"/>
</dbReference>
<keyword evidence="6 9" id="KW-0822">Tryptophan biosynthesis</keyword>
<evidence type="ECO:0000313" key="11">
    <source>
        <dbReference type="EMBL" id="ACX95996.1"/>
    </source>
</evidence>
<dbReference type="STRING" id="555778.Hneap_1160"/>
<dbReference type="SUPFAM" id="SSF51366">
    <property type="entry name" value="Ribulose-phoshate binding barrel"/>
    <property type="match status" value="1"/>
</dbReference>
<dbReference type="InterPro" id="IPR011060">
    <property type="entry name" value="RibuloseP-bd_barrel"/>
</dbReference>
<keyword evidence="8 9" id="KW-0413">Isomerase</keyword>
<keyword evidence="7 9" id="KW-0057">Aromatic amino acid biosynthesis</keyword>
<feature type="domain" description="N-(5'phosphoribosyl) anthranilate isomerase (PRAI)" evidence="10">
    <location>
        <begin position="43"/>
        <end position="245"/>
    </location>
</feature>
<accession>D0KZX3</accession>
<organism evidence="11 12">
    <name type="scientific">Halothiobacillus neapolitanus (strain ATCC 23641 / DSM 15147 / CIP 104769 / NCIMB 8539 / c2)</name>
    <name type="common">Thiobacillus neapolitanus</name>
    <dbReference type="NCBI Taxonomy" id="555778"/>
    <lineage>
        <taxon>Bacteria</taxon>
        <taxon>Pseudomonadati</taxon>
        <taxon>Pseudomonadota</taxon>
        <taxon>Gammaproteobacteria</taxon>
        <taxon>Chromatiales</taxon>
        <taxon>Halothiobacillaceae</taxon>
        <taxon>Halothiobacillus</taxon>
    </lineage>
</organism>
<dbReference type="EMBL" id="CP001801">
    <property type="protein sequence ID" value="ACX95996.1"/>
    <property type="molecule type" value="Genomic_DNA"/>
</dbReference>
<dbReference type="eggNOG" id="COG0135">
    <property type="taxonomic scope" value="Bacteria"/>
</dbReference>
<dbReference type="PANTHER" id="PTHR42894:SF1">
    <property type="entry name" value="N-(5'-PHOSPHORIBOSYL)ANTHRANILATE ISOMERASE"/>
    <property type="match status" value="1"/>
</dbReference>
<evidence type="ECO:0000256" key="6">
    <source>
        <dbReference type="ARBA" id="ARBA00022822"/>
    </source>
</evidence>